<dbReference type="Proteomes" id="UP000008820">
    <property type="component" value="Chromosome 1"/>
</dbReference>
<reference evidence="1 3" key="1">
    <citation type="submission" date="2017-06" db="EMBL/GenBank/DDBJ databases">
        <title>Aedes aegypti genome working group (AGWG) sequencing and assembly.</title>
        <authorList>
            <consortium name="Aedes aegypti Genome Working Group (AGWG)"/>
            <person name="Matthews B.J."/>
        </authorList>
    </citation>
    <scope>NUCLEOTIDE SEQUENCE [LARGE SCALE GENOMIC DNA]</scope>
    <source>
        <strain evidence="1 3">LVP_AGWG</strain>
    </source>
</reference>
<gene>
    <name evidence="1" type="primary">110674614</name>
    <name evidence="2" type="synonym">110681548</name>
</gene>
<organism evidence="1 3">
    <name type="scientific">Aedes aegypti</name>
    <name type="common">Yellowfever mosquito</name>
    <name type="synonym">Culex aegypti</name>
    <dbReference type="NCBI Taxonomy" id="7159"/>
    <lineage>
        <taxon>Eukaryota</taxon>
        <taxon>Metazoa</taxon>
        <taxon>Ecdysozoa</taxon>
        <taxon>Arthropoda</taxon>
        <taxon>Hexapoda</taxon>
        <taxon>Insecta</taxon>
        <taxon>Pterygota</taxon>
        <taxon>Neoptera</taxon>
        <taxon>Endopterygota</taxon>
        <taxon>Diptera</taxon>
        <taxon>Nematocera</taxon>
        <taxon>Culicoidea</taxon>
        <taxon>Culicidae</taxon>
        <taxon>Culicinae</taxon>
        <taxon>Aedini</taxon>
        <taxon>Aedes</taxon>
        <taxon>Stegomyia</taxon>
    </lineage>
</organism>
<sequence>MPLRILPVFAVQYVFIYKFLSCAVYCRLLEKPHTSVKLNWQHQSVMSRTGAILCRMEVLRTIIGTFVNLKWGLIRAHQWVASMKQQVTVLYSGIGSSLVIRKSSPNDNDRHSNGSIMYPVLYEAMAKNYCGHFG</sequence>
<accession>A0A6I8U6R2</accession>
<dbReference type="EnsemblMetazoa" id="AAEL023903-RA">
    <property type="protein sequence ID" value="AAEL023903-PA"/>
    <property type="gene ID" value="AAEL023903"/>
</dbReference>
<protein>
    <submittedName>
        <fullName evidence="1">Uncharacterized protein</fullName>
    </submittedName>
</protein>
<keyword evidence="3" id="KW-1185">Reference proteome</keyword>
<reference evidence="1" key="2">
    <citation type="submission" date="2020-05" db="UniProtKB">
        <authorList>
            <consortium name="EnsemblMetazoa"/>
        </authorList>
    </citation>
    <scope>IDENTIFICATION</scope>
    <source>
        <strain evidence="1">LVP_AGWG</strain>
    </source>
</reference>
<evidence type="ECO:0000313" key="1">
    <source>
        <dbReference type="EnsemblMetazoa" id="AAEL023903-PA"/>
    </source>
</evidence>
<dbReference type="InParanoid" id="A0A6I8U6R2"/>
<dbReference type="EnsemblMetazoa" id="AAEL025992-RA">
    <property type="protein sequence ID" value="AAEL025992-PA"/>
    <property type="gene ID" value="AAEL025992"/>
</dbReference>
<evidence type="ECO:0000313" key="2">
    <source>
        <dbReference type="EnsemblMetazoa" id="AAEL025992-PA"/>
    </source>
</evidence>
<evidence type="ECO:0000313" key="3">
    <source>
        <dbReference type="Proteomes" id="UP000008820"/>
    </source>
</evidence>
<name>A0A6I8U6R2_AEDAE</name>
<dbReference type="AlphaFoldDB" id="A0A6I8U6R2"/>
<proteinExistence type="predicted"/>